<keyword evidence="1" id="KW-0472">Membrane</keyword>
<keyword evidence="1" id="KW-0812">Transmembrane</keyword>
<evidence type="ECO:0000313" key="3">
    <source>
        <dbReference type="Proteomes" id="UP000008541"/>
    </source>
</evidence>
<gene>
    <name evidence="2" type="ordered locus">CLD_2049</name>
</gene>
<keyword evidence="1" id="KW-1133">Transmembrane helix</keyword>
<dbReference type="HOGENOM" id="CLU_3005934_0_0_9"/>
<evidence type="ECO:0008006" key="4">
    <source>
        <dbReference type="Google" id="ProtNLM"/>
    </source>
</evidence>
<feature type="transmembrane region" description="Helical" evidence="1">
    <location>
        <begin position="6"/>
        <end position="23"/>
    </location>
</feature>
<evidence type="ECO:0000313" key="2">
    <source>
        <dbReference type="EMBL" id="ACA44805.1"/>
    </source>
</evidence>
<dbReference type="AlphaFoldDB" id="B1IJ30"/>
<accession>B1IJ30</accession>
<sequence>MLETILGTIAIVSVTMLIAIRKVKKDKNVLCNYNCENCREQDVCCIKKEGKNERNL</sequence>
<dbReference type="RefSeq" id="WP_003399909.1">
    <property type="nucleotide sequence ID" value="NC_010516.1"/>
</dbReference>
<evidence type="ECO:0000256" key="1">
    <source>
        <dbReference type="SAM" id="Phobius"/>
    </source>
</evidence>
<dbReference type="Proteomes" id="UP000008541">
    <property type="component" value="Chromosome"/>
</dbReference>
<reference evidence="2 3" key="1">
    <citation type="journal article" date="2007" name="PLoS ONE">
        <title>Analysis of the neurotoxin complex genes in Clostridium botulinum A1-A4 and B1 strains: BoNT/A3, /Ba4 and /B1 clusters are located within plasmids.</title>
        <authorList>
            <person name="Smith T.J."/>
            <person name="Hill K.K."/>
            <person name="Foley B.T."/>
            <person name="Detter J.C."/>
            <person name="Munk A.C."/>
            <person name="Bruce D.C."/>
            <person name="Doggett N.A."/>
            <person name="Smith L.A."/>
            <person name="Marks J.D."/>
            <person name="Xie G."/>
            <person name="Brettin T.S."/>
        </authorList>
    </citation>
    <scope>NUCLEOTIDE SEQUENCE [LARGE SCALE GENOMIC DNA]</scope>
    <source>
        <strain evidence="3">Okra / Type B1</strain>
    </source>
</reference>
<protein>
    <recommendedName>
        <fullName evidence="4">FeoB-associated Cys-rich membrane protein</fullName>
    </recommendedName>
</protein>
<name>B1IJ30_CLOBK</name>
<dbReference type="KEGG" id="cbb:CLD_2049"/>
<proteinExistence type="predicted"/>
<dbReference type="EMBL" id="CP000939">
    <property type="protein sequence ID" value="ACA44805.1"/>
    <property type="molecule type" value="Genomic_DNA"/>
</dbReference>
<organism evidence="2 3">
    <name type="scientific">Clostridium botulinum (strain Okra / Type B1)</name>
    <dbReference type="NCBI Taxonomy" id="498213"/>
    <lineage>
        <taxon>Bacteria</taxon>
        <taxon>Bacillati</taxon>
        <taxon>Bacillota</taxon>
        <taxon>Clostridia</taxon>
        <taxon>Eubacteriales</taxon>
        <taxon>Clostridiaceae</taxon>
        <taxon>Clostridium</taxon>
    </lineage>
</organism>